<dbReference type="GO" id="GO:0006351">
    <property type="term" value="P:DNA-templated transcription"/>
    <property type="evidence" value="ECO:0007669"/>
    <property type="project" value="TreeGrafter"/>
</dbReference>
<organism evidence="6 7">
    <name type="scientific">Cardiobacterium hominis</name>
    <dbReference type="NCBI Taxonomy" id="2718"/>
    <lineage>
        <taxon>Bacteria</taxon>
        <taxon>Pseudomonadati</taxon>
        <taxon>Pseudomonadota</taxon>
        <taxon>Gammaproteobacteria</taxon>
        <taxon>Cardiobacteriales</taxon>
        <taxon>Cardiobacteriaceae</taxon>
        <taxon>Cardiobacterium</taxon>
    </lineage>
</organism>
<feature type="domain" description="HTH lysR-type" evidence="5">
    <location>
        <begin position="1"/>
        <end position="61"/>
    </location>
</feature>
<evidence type="ECO:0000256" key="3">
    <source>
        <dbReference type="ARBA" id="ARBA00023125"/>
    </source>
</evidence>
<dbReference type="PANTHER" id="PTHR30537:SF1">
    <property type="entry name" value="HTH-TYPE TRANSCRIPTIONAL REGULATOR PGRR"/>
    <property type="match status" value="1"/>
</dbReference>
<dbReference type="AlphaFoldDB" id="A0A1C3H5X6"/>
<dbReference type="CDD" id="cd08474">
    <property type="entry name" value="PBP2_CrgA_like_5"/>
    <property type="match status" value="1"/>
</dbReference>
<dbReference type="PANTHER" id="PTHR30537">
    <property type="entry name" value="HTH-TYPE TRANSCRIPTIONAL REGULATOR"/>
    <property type="match status" value="1"/>
</dbReference>
<evidence type="ECO:0000256" key="2">
    <source>
        <dbReference type="ARBA" id="ARBA00023015"/>
    </source>
</evidence>
<dbReference type="PROSITE" id="PS50931">
    <property type="entry name" value="HTH_LYSR"/>
    <property type="match status" value="1"/>
</dbReference>
<gene>
    <name evidence="6" type="ORF">CHUV0807_1929</name>
</gene>
<dbReference type="EMBL" id="FKLO01000065">
    <property type="protein sequence ID" value="SAM68480.1"/>
    <property type="molecule type" value="Genomic_DNA"/>
</dbReference>
<evidence type="ECO:0000313" key="7">
    <source>
        <dbReference type="Proteomes" id="UP000190837"/>
    </source>
</evidence>
<dbReference type="InterPro" id="IPR036390">
    <property type="entry name" value="WH_DNA-bd_sf"/>
</dbReference>
<dbReference type="SUPFAM" id="SSF53850">
    <property type="entry name" value="Periplasmic binding protein-like II"/>
    <property type="match status" value="1"/>
</dbReference>
<dbReference type="Gene3D" id="1.10.10.10">
    <property type="entry name" value="Winged helix-like DNA-binding domain superfamily/Winged helix DNA-binding domain"/>
    <property type="match status" value="1"/>
</dbReference>
<dbReference type="Proteomes" id="UP000190837">
    <property type="component" value="Unassembled WGS sequence"/>
</dbReference>
<evidence type="ECO:0000256" key="1">
    <source>
        <dbReference type="ARBA" id="ARBA00009437"/>
    </source>
</evidence>
<dbReference type="Pfam" id="PF03466">
    <property type="entry name" value="LysR_substrate"/>
    <property type="match status" value="1"/>
</dbReference>
<dbReference type="InterPro" id="IPR000847">
    <property type="entry name" value="LysR_HTH_N"/>
</dbReference>
<dbReference type="GO" id="GO:0043565">
    <property type="term" value="F:sequence-specific DNA binding"/>
    <property type="evidence" value="ECO:0007669"/>
    <property type="project" value="TreeGrafter"/>
</dbReference>
<dbReference type="GO" id="GO:0003700">
    <property type="term" value="F:DNA-binding transcription factor activity"/>
    <property type="evidence" value="ECO:0007669"/>
    <property type="project" value="InterPro"/>
</dbReference>
<sequence>MRAGDFADFAIFVAIAEEGSLRAAAARLDLQPSTVSHGLRALEARLGVRLFHRTTRSVALTEAGQALLARIAPALSTLEAADEAVNDFRAHPTGQVRLSVPRGIASCVLLPKLRAFAERFPDVRLDIAAENGFVDIVSAGFDAGVRLGESVARDMVALRITPPVQAVIVAAPDYLARCPAPQSPQDLAGHRCIGFRQLGGGRLYRWEFVRDGQAFEQAVSSALVLDDPELMLDAAMRGLGLAYALDVFCRAALTDGRLLPVLEGWLPRYDGFFLYYPNRQVSAALRALCEVLREG</sequence>
<evidence type="ECO:0000313" key="6">
    <source>
        <dbReference type="EMBL" id="SAM68480.1"/>
    </source>
</evidence>
<comment type="similarity">
    <text evidence="1">Belongs to the LysR transcriptional regulatory family.</text>
</comment>
<dbReference type="Pfam" id="PF00126">
    <property type="entry name" value="HTH_1"/>
    <property type="match status" value="1"/>
</dbReference>
<dbReference type="InterPro" id="IPR058163">
    <property type="entry name" value="LysR-type_TF_proteobact-type"/>
</dbReference>
<evidence type="ECO:0000256" key="4">
    <source>
        <dbReference type="ARBA" id="ARBA00023163"/>
    </source>
</evidence>
<dbReference type="SUPFAM" id="SSF46785">
    <property type="entry name" value="Winged helix' DNA-binding domain"/>
    <property type="match status" value="1"/>
</dbReference>
<dbReference type="InterPro" id="IPR005119">
    <property type="entry name" value="LysR_subst-bd"/>
</dbReference>
<keyword evidence="2" id="KW-0805">Transcription regulation</keyword>
<keyword evidence="4" id="KW-0804">Transcription</keyword>
<dbReference type="InterPro" id="IPR036388">
    <property type="entry name" value="WH-like_DNA-bd_sf"/>
</dbReference>
<reference evidence="7" key="1">
    <citation type="submission" date="2016-04" db="EMBL/GenBank/DDBJ databases">
        <authorList>
            <person name="Tagini F."/>
        </authorList>
    </citation>
    <scope>NUCLEOTIDE SEQUENCE [LARGE SCALE GENOMIC DNA]</scope>
    <source>
        <strain evidence="7">CHUV0807</strain>
    </source>
</reference>
<dbReference type="FunFam" id="1.10.10.10:FF:000001">
    <property type="entry name" value="LysR family transcriptional regulator"/>
    <property type="match status" value="1"/>
</dbReference>
<dbReference type="Gene3D" id="3.40.190.290">
    <property type="match status" value="1"/>
</dbReference>
<name>A0A1C3H5X6_9GAMM</name>
<keyword evidence="3" id="KW-0238">DNA-binding</keyword>
<protein>
    <submittedName>
        <fullName evidence="6">Transcriptional regulator, LysR family</fullName>
    </submittedName>
</protein>
<proteinExistence type="inferred from homology"/>
<accession>A0A1C3H5X6</accession>
<dbReference type="RefSeq" id="WP_079541542.1">
    <property type="nucleotide sequence ID" value="NZ_FKLO01000065.1"/>
</dbReference>
<evidence type="ECO:0000259" key="5">
    <source>
        <dbReference type="PROSITE" id="PS50931"/>
    </source>
</evidence>